<keyword evidence="3" id="KW-0285">Flavoprotein</keyword>
<dbReference type="PANTHER" id="PTHR43153">
    <property type="entry name" value="ELECTRON TRANSFER FLAVOPROTEIN ALPHA"/>
    <property type="match status" value="1"/>
</dbReference>
<dbReference type="InterPro" id="IPR033947">
    <property type="entry name" value="ETF_alpha_N"/>
</dbReference>
<dbReference type="SUPFAM" id="SSF52402">
    <property type="entry name" value="Adenine nucleotide alpha hydrolases-like"/>
    <property type="match status" value="2"/>
</dbReference>
<dbReference type="InterPro" id="IPR018206">
    <property type="entry name" value="ETF_asu_C_CS"/>
</dbReference>
<evidence type="ECO:0000256" key="6">
    <source>
        <dbReference type="SAM" id="MobiDB-lite"/>
    </source>
</evidence>
<dbReference type="eggNOG" id="COG2025">
    <property type="taxonomic scope" value="Bacteria"/>
</dbReference>
<dbReference type="GO" id="GO:0009055">
    <property type="term" value="F:electron transfer activity"/>
    <property type="evidence" value="ECO:0007669"/>
    <property type="project" value="InterPro"/>
</dbReference>
<dbReference type="InterPro" id="IPR014731">
    <property type="entry name" value="ETF_asu_C"/>
</dbReference>
<dbReference type="Pfam" id="PF00766">
    <property type="entry name" value="ETF_alpha"/>
    <property type="match status" value="2"/>
</dbReference>
<dbReference type="SMART" id="SM00893">
    <property type="entry name" value="ETF"/>
    <property type="match status" value="2"/>
</dbReference>
<keyword evidence="2" id="KW-0813">Transport</keyword>
<accession>B8ITI2</accession>
<dbReference type="InterPro" id="IPR029035">
    <property type="entry name" value="DHS-like_NAD/FAD-binding_dom"/>
</dbReference>
<comment type="similarity">
    <text evidence="1">Belongs to the ETF alpha-subunit/FixB family.</text>
</comment>
<evidence type="ECO:0000256" key="4">
    <source>
        <dbReference type="ARBA" id="ARBA00022827"/>
    </source>
</evidence>
<protein>
    <submittedName>
        <fullName evidence="8">Electron transfer flavoprotein alpha subunit</fullName>
    </submittedName>
</protein>
<evidence type="ECO:0000259" key="7">
    <source>
        <dbReference type="SMART" id="SM00893"/>
    </source>
</evidence>
<dbReference type="Gene3D" id="3.40.50.1220">
    <property type="entry name" value="TPP-binding domain"/>
    <property type="match status" value="2"/>
</dbReference>
<evidence type="ECO:0000313" key="9">
    <source>
        <dbReference type="Proteomes" id="UP000008207"/>
    </source>
</evidence>
<feature type="region of interest" description="Disordered" evidence="6">
    <location>
        <begin position="1"/>
        <end position="21"/>
    </location>
</feature>
<dbReference type="KEGG" id="mno:Mnod_4014"/>
<organism evidence="8 9">
    <name type="scientific">Methylobacterium nodulans (strain LMG 21967 / CNCM I-2342 / ORS 2060)</name>
    <dbReference type="NCBI Taxonomy" id="460265"/>
    <lineage>
        <taxon>Bacteria</taxon>
        <taxon>Pseudomonadati</taxon>
        <taxon>Pseudomonadota</taxon>
        <taxon>Alphaproteobacteria</taxon>
        <taxon>Hyphomicrobiales</taxon>
        <taxon>Methylobacteriaceae</taxon>
        <taxon>Methylobacterium</taxon>
    </lineage>
</organism>
<keyword evidence="5" id="KW-0249">Electron transport</keyword>
<proteinExistence type="inferred from homology"/>
<dbReference type="CDD" id="cd01715">
    <property type="entry name" value="ETF_alpha"/>
    <property type="match status" value="2"/>
</dbReference>
<evidence type="ECO:0000256" key="1">
    <source>
        <dbReference type="ARBA" id="ARBA00005817"/>
    </source>
</evidence>
<keyword evidence="9" id="KW-1185">Reference proteome</keyword>
<dbReference type="InterPro" id="IPR001308">
    <property type="entry name" value="ETF_a/FixB"/>
</dbReference>
<evidence type="ECO:0000313" key="8">
    <source>
        <dbReference type="EMBL" id="ACL58898.1"/>
    </source>
</evidence>
<dbReference type="SUPFAM" id="SSF52467">
    <property type="entry name" value="DHS-like NAD/FAD-binding domain"/>
    <property type="match status" value="2"/>
</dbReference>
<dbReference type="HOGENOM" id="CLU_413777_0_0_5"/>
<feature type="domain" description="Electron transfer flavoprotein alpha/beta-subunit N-terminal" evidence="7">
    <location>
        <begin position="32"/>
        <end position="239"/>
    </location>
</feature>
<dbReference type="GO" id="GO:0033539">
    <property type="term" value="P:fatty acid beta-oxidation using acyl-CoA dehydrogenase"/>
    <property type="evidence" value="ECO:0007669"/>
    <property type="project" value="TreeGrafter"/>
</dbReference>
<dbReference type="InterPro" id="IPR014730">
    <property type="entry name" value="ETF_a/b_N"/>
</dbReference>
<dbReference type="STRING" id="460265.Mnod_4014"/>
<name>B8ITI2_METNO</name>
<dbReference type="AlphaFoldDB" id="B8ITI2"/>
<dbReference type="EMBL" id="CP001349">
    <property type="protein sequence ID" value="ACL58898.1"/>
    <property type="molecule type" value="Genomic_DNA"/>
</dbReference>
<sequence>MSQAKPESKPAAGGRAGMNEEPPEHFRAYQHVWVFVEVERGQVHPVSWELMGAGRRLADKLGVLLAGVVIGAPDGGTSEAVAEAFCYGADRVYLCEDPILAHYRNEPYTTALKNIVNSFKPEILLLGATNLGRDLAGSVATTLLTGLTADLAGSVATTLLTGLTADSTELDVNADGSLVVTRPTFGGSLLCTIYTLNSRLQMATVRPRVMPMPARVERPLGPVTPCRLLMDEKDIVTKVLSFVADREASMANLAYADIVVADGLGLQSAGNVQLVRNLALSLGAEFGGSRPLVQKGWIDSDRQIGQKSKPAAGGRAGMNEEPPEHFRAYQHVWVFVEVERGQVHPVSWELMGAGRRLADKLGVLLAGVVIGAPDGGTSEAVAEAFCYGADRVYLCEDPILAHYRNEPYTTALKNIVNSFKPEILLLGATNLGRDLAGSVATTLLTGLTADCTELDVNADGSLGATRPTFGGSLLCTIYTLNSRPQMATVRPRVMPMPARVERPLGPVTPCRLLMDEKDIVTKVLSFVADREASMANLAYADIVVAGGLGLQSAGNVQLVRNLALSLGAEFGGSRPLVQKGWIDSDRQIGQTGKTIRPKLYIAAGISGAIQHRVGVEGADLIVAINTDPNAPIFDFAHLGVVADAIQLLPALTETFRRRLSPHS</sequence>
<dbReference type="Proteomes" id="UP000008207">
    <property type="component" value="Chromosome"/>
</dbReference>
<reference evidence="8 9" key="1">
    <citation type="submission" date="2009-01" db="EMBL/GenBank/DDBJ databases">
        <title>Complete sequence of chromosome of Methylobacterium nodulans ORS 2060.</title>
        <authorList>
            <consortium name="US DOE Joint Genome Institute"/>
            <person name="Lucas S."/>
            <person name="Copeland A."/>
            <person name="Lapidus A."/>
            <person name="Glavina del Rio T."/>
            <person name="Dalin E."/>
            <person name="Tice H."/>
            <person name="Bruce D."/>
            <person name="Goodwin L."/>
            <person name="Pitluck S."/>
            <person name="Sims D."/>
            <person name="Brettin T."/>
            <person name="Detter J.C."/>
            <person name="Han C."/>
            <person name="Larimer F."/>
            <person name="Land M."/>
            <person name="Hauser L."/>
            <person name="Kyrpides N."/>
            <person name="Ivanova N."/>
            <person name="Marx C.J."/>
            <person name="Richardson P."/>
        </authorList>
    </citation>
    <scope>NUCLEOTIDE SEQUENCE [LARGE SCALE GENOMIC DNA]</scope>
    <source>
        <strain evidence="9">LMG 21967 / CNCM I-2342 / ORS 2060</strain>
    </source>
</reference>
<feature type="domain" description="Electron transfer flavoprotein alpha/beta-subunit N-terminal" evidence="7">
    <location>
        <begin position="332"/>
        <end position="523"/>
    </location>
</feature>
<gene>
    <name evidence="8" type="ordered locus">Mnod_4014</name>
</gene>
<evidence type="ECO:0000256" key="5">
    <source>
        <dbReference type="ARBA" id="ARBA00022982"/>
    </source>
</evidence>
<dbReference type="GO" id="GO:0050660">
    <property type="term" value="F:flavin adenine dinucleotide binding"/>
    <property type="evidence" value="ECO:0007669"/>
    <property type="project" value="InterPro"/>
</dbReference>
<dbReference type="PANTHER" id="PTHR43153:SF1">
    <property type="entry name" value="ELECTRON TRANSFER FLAVOPROTEIN SUBUNIT ALPHA, MITOCHONDRIAL"/>
    <property type="match status" value="1"/>
</dbReference>
<dbReference type="PROSITE" id="PS00696">
    <property type="entry name" value="ETF_ALPHA"/>
    <property type="match status" value="1"/>
</dbReference>
<dbReference type="OrthoDB" id="9770286at2"/>
<evidence type="ECO:0000256" key="2">
    <source>
        <dbReference type="ARBA" id="ARBA00022448"/>
    </source>
</evidence>
<dbReference type="Pfam" id="PF01012">
    <property type="entry name" value="ETF"/>
    <property type="match status" value="2"/>
</dbReference>
<dbReference type="Gene3D" id="3.40.50.620">
    <property type="entry name" value="HUPs"/>
    <property type="match status" value="3"/>
</dbReference>
<evidence type="ECO:0000256" key="3">
    <source>
        <dbReference type="ARBA" id="ARBA00022630"/>
    </source>
</evidence>
<keyword evidence="4" id="KW-0274">FAD</keyword>
<dbReference type="InterPro" id="IPR014729">
    <property type="entry name" value="Rossmann-like_a/b/a_fold"/>
</dbReference>